<protein>
    <submittedName>
        <fullName evidence="1">Uncharacterized protein</fullName>
    </submittedName>
</protein>
<accession>A0A8U0I019</accession>
<dbReference type="GeneID" id="72187236"/>
<sequence>MGRGPRTRRRFVKRAAAGLLGVEGLRRDAPTETRRELTVESDGGGVAVYEFTVSGSLSKTENSRTDTVDGTRGYGWVGPERGTDTFEYTGELTALSLNGPASIARDGEDIADDDYPPLPDAVTADDIPGGPGSDVLEIRSDGGGVAAYEFTADDWVGKLTSSEEERVAGTSAYGHVGPKRGADAYEFSTEMVEFSVTGPASVYLNNGKITPSE</sequence>
<evidence type="ECO:0000313" key="2">
    <source>
        <dbReference type="Proteomes" id="UP000830729"/>
    </source>
</evidence>
<dbReference type="Proteomes" id="UP000830729">
    <property type="component" value="Plasmid unnamed1"/>
</dbReference>
<name>A0A8U0I019_9EURY</name>
<keyword evidence="1" id="KW-0614">Plasmid</keyword>
<geneLocation type="plasmid" evidence="1 2">
    <name>unnamed1</name>
</geneLocation>
<dbReference type="KEGG" id="halx:M0R89_18515"/>
<organism evidence="1 2">
    <name type="scientific">Halorussus limi</name>
    <dbReference type="NCBI Taxonomy" id="2938695"/>
    <lineage>
        <taxon>Archaea</taxon>
        <taxon>Methanobacteriati</taxon>
        <taxon>Methanobacteriota</taxon>
        <taxon>Stenosarchaea group</taxon>
        <taxon>Halobacteria</taxon>
        <taxon>Halobacteriales</taxon>
        <taxon>Haladaptataceae</taxon>
        <taxon>Halorussus</taxon>
    </lineage>
</organism>
<dbReference type="AlphaFoldDB" id="A0A8U0I019"/>
<dbReference type="EMBL" id="CP096660">
    <property type="protein sequence ID" value="UPV76527.1"/>
    <property type="molecule type" value="Genomic_DNA"/>
</dbReference>
<evidence type="ECO:0000313" key="1">
    <source>
        <dbReference type="EMBL" id="UPV76527.1"/>
    </source>
</evidence>
<gene>
    <name evidence="1" type="ORF">M0R89_18515</name>
</gene>
<proteinExistence type="predicted"/>
<reference evidence="1 2" key="1">
    <citation type="submission" date="2022-04" db="EMBL/GenBank/DDBJ databases">
        <title>Diverse halophilic archaea isolated from saline environments.</title>
        <authorList>
            <person name="Cui H.-L."/>
        </authorList>
    </citation>
    <scope>NUCLEOTIDE SEQUENCE [LARGE SCALE GENOMIC DNA]</scope>
    <source>
        <strain evidence="1 2">XZYJT49</strain>
        <plasmid evidence="1 2">unnamed1</plasmid>
    </source>
</reference>
<dbReference type="RefSeq" id="WP_248652560.1">
    <property type="nucleotide sequence ID" value="NZ_CP096660.1"/>
</dbReference>
<keyword evidence="2" id="KW-1185">Reference proteome</keyword>